<dbReference type="GO" id="GO:0031012">
    <property type="term" value="C:extracellular matrix"/>
    <property type="evidence" value="ECO:0007669"/>
    <property type="project" value="TreeGrafter"/>
</dbReference>
<feature type="domain" description="C-type lectin" evidence="10">
    <location>
        <begin position="28"/>
        <end position="167"/>
    </location>
</feature>
<dbReference type="OrthoDB" id="9890094at2759"/>
<evidence type="ECO:0000256" key="5">
    <source>
        <dbReference type="ARBA" id="ARBA00022989"/>
    </source>
</evidence>
<evidence type="ECO:0000256" key="1">
    <source>
        <dbReference type="ARBA" id="ARBA00004479"/>
    </source>
</evidence>
<keyword evidence="5 8" id="KW-1133">Transmembrane helix</keyword>
<feature type="signal peptide" evidence="9">
    <location>
        <begin position="1"/>
        <end position="21"/>
    </location>
</feature>
<dbReference type="PANTHER" id="PTHR14789:SF7">
    <property type="entry name" value="C-TYPE LECTIN DOMAIN FAMILY 14 MEMBER A"/>
    <property type="match status" value="1"/>
</dbReference>
<gene>
    <name evidence="11" type="ORF">GDO78_016117</name>
</gene>
<comment type="subcellular location">
    <subcellularLocation>
        <location evidence="1">Membrane</location>
        <topology evidence="1">Single-pass type I membrane protein</topology>
    </subcellularLocation>
</comment>
<sequence length="387" mass="43482">MKLSWILRLAVWLGFAPMDLGTKPFCYPTGNCYTVLSTELPFTNANMSCGPNGLLPTMKSELEKKEILQFATNFQARRNLGEFWIGLYQPDQNCTVKDNNLYGFIWISGEDDTEVSEWNNIPKKLCDTKKKCVFLQSKWGVTNSGLQNLTWFWKNDKCNRKLPSICRFPIEFTPSGDVEMFSTLPTNLSKELMSFPTQTTERSPSTINVLCREPRGNETITCEVENIPYSCNHTHCLCGLMDDEGGGYGLSRCQENLNESCLSQCIRSSNISCVCRDHQTSCNRAECTINTTMTSSPMTHATVSSTPNEDDNLFEKLIIPLILGLVALGILIMLVWGGIQMCVRKKKKPKRRKSIIPTLEPEPSETDSTDNSSSDEEGDSQDMAEMA</sequence>
<dbReference type="InterPro" id="IPR001304">
    <property type="entry name" value="C-type_lectin-like"/>
</dbReference>
<comment type="caution">
    <text evidence="11">The sequence shown here is derived from an EMBL/GenBank/DDBJ whole genome shotgun (WGS) entry which is preliminary data.</text>
</comment>
<evidence type="ECO:0000313" key="12">
    <source>
        <dbReference type="Proteomes" id="UP000770717"/>
    </source>
</evidence>
<evidence type="ECO:0000256" key="8">
    <source>
        <dbReference type="SAM" id="Phobius"/>
    </source>
</evidence>
<dbReference type="SUPFAM" id="SSF56436">
    <property type="entry name" value="C-type lectin-like"/>
    <property type="match status" value="1"/>
</dbReference>
<dbReference type="Proteomes" id="UP000770717">
    <property type="component" value="Unassembled WGS sequence"/>
</dbReference>
<dbReference type="GO" id="GO:0030246">
    <property type="term" value="F:carbohydrate binding"/>
    <property type="evidence" value="ECO:0007669"/>
    <property type="project" value="UniProtKB-KW"/>
</dbReference>
<evidence type="ECO:0000313" key="11">
    <source>
        <dbReference type="EMBL" id="KAG9461658.1"/>
    </source>
</evidence>
<evidence type="ECO:0000256" key="4">
    <source>
        <dbReference type="ARBA" id="ARBA00022734"/>
    </source>
</evidence>
<evidence type="ECO:0000256" key="2">
    <source>
        <dbReference type="ARBA" id="ARBA00022692"/>
    </source>
</evidence>
<organism evidence="11 12">
    <name type="scientific">Eleutherodactylus coqui</name>
    <name type="common">Puerto Rican coqui</name>
    <dbReference type="NCBI Taxonomy" id="57060"/>
    <lineage>
        <taxon>Eukaryota</taxon>
        <taxon>Metazoa</taxon>
        <taxon>Chordata</taxon>
        <taxon>Craniata</taxon>
        <taxon>Vertebrata</taxon>
        <taxon>Euteleostomi</taxon>
        <taxon>Amphibia</taxon>
        <taxon>Batrachia</taxon>
        <taxon>Anura</taxon>
        <taxon>Neobatrachia</taxon>
        <taxon>Hyloidea</taxon>
        <taxon>Eleutherodactylidae</taxon>
        <taxon>Eleutherodactylinae</taxon>
        <taxon>Eleutherodactylus</taxon>
        <taxon>Eleutherodactylus</taxon>
    </lineage>
</organism>
<evidence type="ECO:0000256" key="7">
    <source>
        <dbReference type="SAM" id="MobiDB-lite"/>
    </source>
</evidence>
<feature type="transmembrane region" description="Helical" evidence="8">
    <location>
        <begin position="317"/>
        <end position="343"/>
    </location>
</feature>
<evidence type="ECO:0000259" key="10">
    <source>
        <dbReference type="PROSITE" id="PS50041"/>
    </source>
</evidence>
<dbReference type="PANTHER" id="PTHR14789">
    <property type="entry name" value="CHONDROLECTIN VARIANT CHODLFDELTAE"/>
    <property type="match status" value="1"/>
</dbReference>
<dbReference type="GO" id="GO:1990430">
    <property type="term" value="F:extracellular matrix protein binding"/>
    <property type="evidence" value="ECO:0007669"/>
    <property type="project" value="TreeGrafter"/>
</dbReference>
<dbReference type="PROSITE" id="PS50041">
    <property type="entry name" value="C_TYPE_LECTIN_2"/>
    <property type="match status" value="1"/>
</dbReference>
<protein>
    <recommendedName>
        <fullName evidence="10">C-type lectin domain-containing protein</fullName>
    </recommendedName>
</protein>
<evidence type="ECO:0000256" key="3">
    <source>
        <dbReference type="ARBA" id="ARBA00022729"/>
    </source>
</evidence>
<keyword evidence="3 9" id="KW-0732">Signal</keyword>
<evidence type="ECO:0000256" key="6">
    <source>
        <dbReference type="ARBA" id="ARBA00023136"/>
    </source>
</evidence>
<dbReference type="EMBL" id="WNTK01018140">
    <property type="protein sequence ID" value="KAG9461658.1"/>
    <property type="molecule type" value="Genomic_DNA"/>
</dbReference>
<dbReference type="GO" id="GO:0016477">
    <property type="term" value="P:cell migration"/>
    <property type="evidence" value="ECO:0007669"/>
    <property type="project" value="TreeGrafter"/>
</dbReference>
<keyword evidence="6 8" id="KW-0472">Membrane</keyword>
<dbReference type="Pfam" id="PF00059">
    <property type="entry name" value="Lectin_C"/>
    <property type="match status" value="1"/>
</dbReference>
<evidence type="ECO:0000256" key="9">
    <source>
        <dbReference type="SAM" id="SignalP"/>
    </source>
</evidence>
<feature type="compositionally biased region" description="Acidic residues" evidence="7">
    <location>
        <begin position="362"/>
        <end position="387"/>
    </location>
</feature>
<proteinExistence type="predicted"/>
<feature type="chain" id="PRO_5035322456" description="C-type lectin domain-containing protein" evidence="9">
    <location>
        <begin position="22"/>
        <end position="387"/>
    </location>
</feature>
<dbReference type="SMART" id="SM00034">
    <property type="entry name" value="CLECT"/>
    <property type="match status" value="1"/>
</dbReference>
<dbReference type="InterPro" id="IPR051505">
    <property type="entry name" value="C-type_lectin_domain"/>
</dbReference>
<keyword evidence="12" id="KW-1185">Reference proteome</keyword>
<dbReference type="InterPro" id="IPR016187">
    <property type="entry name" value="CTDL_fold"/>
</dbReference>
<dbReference type="Gene3D" id="3.10.100.10">
    <property type="entry name" value="Mannose-Binding Protein A, subunit A"/>
    <property type="match status" value="1"/>
</dbReference>
<keyword evidence="4" id="KW-0430">Lectin</keyword>
<dbReference type="GO" id="GO:0009897">
    <property type="term" value="C:external side of plasma membrane"/>
    <property type="evidence" value="ECO:0007669"/>
    <property type="project" value="TreeGrafter"/>
</dbReference>
<reference evidence="11" key="1">
    <citation type="thesis" date="2020" institute="ProQuest LLC" country="789 East Eisenhower Parkway, Ann Arbor, MI, USA">
        <title>Comparative Genomics and Chromosome Evolution.</title>
        <authorList>
            <person name="Mudd A.B."/>
        </authorList>
    </citation>
    <scope>NUCLEOTIDE SEQUENCE</scope>
    <source>
        <strain evidence="11">HN-11 Male</strain>
        <tissue evidence="11">Kidney and liver</tissue>
    </source>
</reference>
<accession>A0A8J6BFM6</accession>
<name>A0A8J6BFM6_ELECQ</name>
<dbReference type="GO" id="GO:0050840">
    <property type="term" value="F:extracellular matrix binding"/>
    <property type="evidence" value="ECO:0007669"/>
    <property type="project" value="TreeGrafter"/>
</dbReference>
<feature type="region of interest" description="Disordered" evidence="7">
    <location>
        <begin position="347"/>
        <end position="387"/>
    </location>
</feature>
<dbReference type="InterPro" id="IPR016186">
    <property type="entry name" value="C-type_lectin-like/link_sf"/>
</dbReference>
<dbReference type="AlphaFoldDB" id="A0A8J6BFM6"/>
<keyword evidence="2 8" id="KW-0812">Transmembrane</keyword>